<keyword evidence="1" id="KW-0812">Transmembrane</keyword>
<keyword evidence="3" id="KW-1185">Reference proteome</keyword>
<evidence type="ECO:0000313" key="2">
    <source>
        <dbReference type="EMBL" id="GGH81929.1"/>
    </source>
</evidence>
<sequence length="64" mass="7018">MVKPGITKDKDEEEWHTKLLTYAQTICYLIGVLFFLLGSSIAVYIASNDLKEGAPSSPESALLT</sequence>
<dbReference type="EMBL" id="BMFV01000014">
    <property type="protein sequence ID" value="GGH81929.1"/>
    <property type="molecule type" value="Genomic_DNA"/>
</dbReference>
<reference evidence="2" key="1">
    <citation type="journal article" date="2014" name="Int. J. Syst. Evol. Microbiol.">
        <title>Complete genome sequence of Corynebacterium casei LMG S-19264T (=DSM 44701T), isolated from a smear-ripened cheese.</title>
        <authorList>
            <consortium name="US DOE Joint Genome Institute (JGI-PGF)"/>
            <person name="Walter F."/>
            <person name="Albersmeier A."/>
            <person name="Kalinowski J."/>
            <person name="Ruckert C."/>
        </authorList>
    </citation>
    <scope>NUCLEOTIDE SEQUENCE</scope>
    <source>
        <strain evidence="2">CGMCC 1.12777</strain>
    </source>
</reference>
<proteinExistence type="predicted"/>
<protein>
    <submittedName>
        <fullName evidence="2">Uncharacterized protein</fullName>
    </submittedName>
</protein>
<evidence type="ECO:0000313" key="3">
    <source>
        <dbReference type="Proteomes" id="UP000656813"/>
    </source>
</evidence>
<evidence type="ECO:0000256" key="1">
    <source>
        <dbReference type="SAM" id="Phobius"/>
    </source>
</evidence>
<dbReference type="RefSeq" id="WP_188497316.1">
    <property type="nucleotide sequence ID" value="NZ_BMFV01000014.1"/>
</dbReference>
<dbReference type="AlphaFoldDB" id="A0A8J3EMA8"/>
<keyword evidence="1" id="KW-0472">Membrane</keyword>
<keyword evidence="1" id="KW-1133">Transmembrane helix</keyword>
<gene>
    <name evidence="2" type="ORF">GCM10007096_20550</name>
</gene>
<reference evidence="2" key="2">
    <citation type="submission" date="2020-09" db="EMBL/GenBank/DDBJ databases">
        <authorList>
            <person name="Sun Q."/>
            <person name="Zhou Y."/>
        </authorList>
    </citation>
    <scope>NUCLEOTIDE SEQUENCE</scope>
    <source>
        <strain evidence="2">CGMCC 1.12777</strain>
    </source>
</reference>
<organism evidence="2 3">
    <name type="scientific">Pullulanibacillus pueri</name>
    <dbReference type="NCBI Taxonomy" id="1437324"/>
    <lineage>
        <taxon>Bacteria</taxon>
        <taxon>Bacillati</taxon>
        <taxon>Bacillota</taxon>
        <taxon>Bacilli</taxon>
        <taxon>Bacillales</taxon>
        <taxon>Sporolactobacillaceae</taxon>
        <taxon>Pullulanibacillus</taxon>
    </lineage>
</organism>
<name>A0A8J3EMA8_9BACL</name>
<dbReference type="Proteomes" id="UP000656813">
    <property type="component" value="Unassembled WGS sequence"/>
</dbReference>
<accession>A0A8J3EMA8</accession>
<feature type="transmembrane region" description="Helical" evidence="1">
    <location>
        <begin position="26"/>
        <end position="46"/>
    </location>
</feature>
<comment type="caution">
    <text evidence="2">The sequence shown here is derived from an EMBL/GenBank/DDBJ whole genome shotgun (WGS) entry which is preliminary data.</text>
</comment>